<dbReference type="CDD" id="cd05259">
    <property type="entry name" value="PCBER_SDR_a"/>
    <property type="match status" value="1"/>
</dbReference>
<proteinExistence type="predicted"/>
<organism evidence="4 5">
    <name type="scientific">Dactylonectria estremocensis</name>
    <dbReference type="NCBI Taxonomy" id="1079267"/>
    <lineage>
        <taxon>Eukaryota</taxon>
        <taxon>Fungi</taxon>
        <taxon>Dikarya</taxon>
        <taxon>Ascomycota</taxon>
        <taxon>Pezizomycotina</taxon>
        <taxon>Sordariomycetes</taxon>
        <taxon>Hypocreomycetidae</taxon>
        <taxon>Hypocreales</taxon>
        <taxon>Nectriaceae</taxon>
        <taxon>Dactylonectria</taxon>
    </lineage>
</organism>
<dbReference type="InterPro" id="IPR045312">
    <property type="entry name" value="PCBER-like"/>
</dbReference>
<accession>A0A9P9J0T7</accession>
<evidence type="ECO:0000313" key="5">
    <source>
        <dbReference type="Proteomes" id="UP000717696"/>
    </source>
</evidence>
<keyword evidence="1" id="KW-0521">NADP</keyword>
<dbReference type="EMBL" id="JAGMUU010000015">
    <property type="protein sequence ID" value="KAH7137344.1"/>
    <property type="molecule type" value="Genomic_DNA"/>
</dbReference>
<evidence type="ECO:0000256" key="2">
    <source>
        <dbReference type="ARBA" id="ARBA00023002"/>
    </source>
</evidence>
<dbReference type="InterPro" id="IPR036291">
    <property type="entry name" value="NAD(P)-bd_dom_sf"/>
</dbReference>
<dbReference type="Proteomes" id="UP000717696">
    <property type="component" value="Unassembled WGS sequence"/>
</dbReference>
<keyword evidence="5" id="KW-1185">Reference proteome</keyword>
<evidence type="ECO:0000313" key="4">
    <source>
        <dbReference type="EMBL" id="KAH7137344.1"/>
    </source>
</evidence>
<protein>
    <recommendedName>
        <fullName evidence="3">NmrA-like domain-containing protein</fullName>
    </recommendedName>
</protein>
<sequence>MASFQNVTLLGKGLLGTAVLEQLAVNGYTVTILSRDPSNVTDVPSGVQVAQVDYSSKESLVKALKGQDAVVSTIGAAGLASQKLIIDASIEAGVKRFIPSDFGSFSTDPGARDFPLVKVMIEIQDHLKEKAAAGALEYTIFSTGAFLEYFLASTLVLDFANHSVDLFDQGVHSFSLTSVATIGKAVANALKAPDVTKNRNLKIHEAVLTQARVLGLAKKYSPPGTQWTETQVDPDQALSEATAKVMENPADIGAAYAVVKASVLGGKFRTAYDTVDNELLGIRLLSDEEIEAKIAAIF</sequence>
<dbReference type="PANTHER" id="PTHR47706">
    <property type="entry name" value="NMRA-LIKE FAMILY PROTEIN"/>
    <property type="match status" value="1"/>
</dbReference>
<dbReference type="OrthoDB" id="9974981at2759"/>
<evidence type="ECO:0000256" key="1">
    <source>
        <dbReference type="ARBA" id="ARBA00022857"/>
    </source>
</evidence>
<dbReference type="AlphaFoldDB" id="A0A9P9J0T7"/>
<dbReference type="Pfam" id="PF05368">
    <property type="entry name" value="NmrA"/>
    <property type="match status" value="1"/>
</dbReference>
<comment type="caution">
    <text evidence="4">The sequence shown here is derived from an EMBL/GenBank/DDBJ whole genome shotgun (WGS) entry which is preliminary data.</text>
</comment>
<name>A0A9P9J0T7_9HYPO</name>
<dbReference type="Gene3D" id="3.90.25.10">
    <property type="entry name" value="UDP-galactose 4-epimerase, domain 1"/>
    <property type="match status" value="1"/>
</dbReference>
<dbReference type="InterPro" id="IPR008030">
    <property type="entry name" value="NmrA-like"/>
</dbReference>
<gene>
    <name evidence="4" type="ORF">B0J13DRAFT_677376</name>
</gene>
<dbReference type="PANTHER" id="PTHR47706:SF1">
    <property type="entry name" value="CIPA-LIKE, PUTATIVE (AFU_ORTHOLOGUE AFUA_1G12460)-RELATED"/>
    <property type="match status" value="1"/>
</dbReference>
<feature type="domain" description="NmrA-like" evidence="3">
    <location>
        <begin position="12"/>
        <end position="232"/>
    </location>
</feature>
<dbReference type="InterPro" id="IPR051609">
    <property type="entry name" value="NmrA/Isoflavone_reductase-like"/>
</dbReference>
<evidence type="ECO:0000259" key="3">
    <source>
        <dbReference type="Pfam" id="PF05368"/>
    </source>
</evidence>
<dbReference type="SUPFAM" id="SSF51735">
    <property type="entry name" value="NAD(P)-binding Rossmann-fold domains"/>
    <property type="match status" value="1"/>
</dbReference>
<dbReference type="GO" id="GO:0016491">
    <property type="term" value="F:oxidoreductase activity"/>
    <property type="evidence" value="ECO:0007669"/>
    <property type="project" value="UniProtKB-KW"/>
</dbReference>
<keyword evidence="2" id="KW-0560">Oxidoreductase</keyword>
<reference evidence="4" key="1">
    <citation type="journal article" date="2021" name="Nat. Commun.">
        <title>Genetic determinants of endophytism in the Arabidopsis root mycobiome.</title>
        <authorList>
            <person name="Mesny F."/>
            <person name="Miyauchi S."/>
            <person name="Thiergart T."/>
            <person name="Pickel B."/>
            <person name="Atanasova L."/>
            <person name="Karlsson M."/>
            <person name="Huettel B."/>
            <person name="Barry K.W."/>
            <person name="Haridas S."/>
            <person name="Chen C."/>
            <person name="Bauer D."/>
            <person name="Andreopoulos W."/>
            <person name="Pangilinan J."/>
            <person name="LaButti K."/>
            <person name="Riley R."/>
            <person name="Lipzen A."/>
            <person name="Clum A."/>
            <person name="Drula E."/>
            <person name="Henrissat B."/>
            <person name="Kohler A."/>
            <person name="Grigoriev I.V."/>
            <person name="Martin F.M."/>
            <person name="Hacquard S."/>
        </authorList>
    </citation>
    <scope>NUCLEOTIDE SEQUENCE</scope>
    <source>
        <strain evidence="4">MPI-CAGE-AT-0021</strain>
    </source>
</reference>
<dbReference type="Gene3D" id="3.40.50.720">
    <property type="entry name" value="NAD(P)-binding Rossmann-like Domain"/>
    <property type="match status" value="1"/>
</dbReference>